<dbReference type="Pfam" id="PF00035">
    <property type="entry name" value="dsrm"/>
    <property type="match status" value="3"/>
</dbReference>
<dbReference type="InterPro" id="IPR008271">
    <property type="entry name" value="Ser/Thr_kinase_AS"/>
</dbReference>
<reference evidence="14" key="1">
    <citation type="submission" date="2025-08" db="UniProtKB">
        <authorList>
            <consortium name="Ensembl"/>
        </authorList>
    </citation>
    <scope>IDENTIFICATION</scope>
</reference>
<dbReference type="InterPro" id="IPR017441">
    <property type="entry name" value="Protein_kinase_ATP_BS"/>
</dbReference>
<dbReference type="PANTHER" id="PTHR11042">
    <property type="entry name" value="EUKARYOTIC TRANSLATION INITIATION FACTOR 2-ALPHA KINASE EIF2-ALPHA KINASE -RELATED"/>
    <property type="match status" value="1"/>
</dbReference>
<evidence type="ECO:0000256" key="3">
    <source>
        <dbReference type="ARBA" id="ARBA00022553"/>
    </source>
</evidence>
<dbReference type="RefSeq" id="XP_051285227.1">
    <property type="nucleotide sequence ID" value="XM_051429267.1"/>
</dbReference>
<protein>
    <recommendedName>
        <fullName evidence="1">non-specific serine/threonine protein kinase</fullName>
        <ecNumber evidence="1">2.7.11.1</ecNumber>
    </recommendedName>
</protein>
<evidence type="ECO:0000256" key="6">
    <source>
        <dbReference type="ARBA" id="ARBA00022777"/>
    </source>
</evidence>
<dbReference type="CDD" id="cd20314">
    <property type="entry name" value="DSRM_EIF2AK2"/>
    <property type="match status" value="1"/>
</dbReference>
<keyword evidence="3" id="KW-0597">Phosphoprotein</keyword>
<dbReference type="OMA" id="KIACEMM"/>
<evidence type="ECO:0000256" key="5">
    <source>
        <dbReference type="ARBA" id="ARBA00022741"/>
    </source>
</evidence>
<organism evidence="14 15">
    <name type="scientific">Dicentrarchus labrax</name>
    <name type="common">European seabass</name>
    <name type="synonym">Morone labrax</name>
    <dbReference type="NCBI Taxonomy" id="13489"/>
    <lineage>
        <taxon>Eukaryota</taxon>
        <taxon>Metazoa</taxon>
        <taxon>Chordata</taxon>
        <taxon>Craniata</taxon>
        <taxon>Vertebrata</taxon>
        <taxon>Euteleostomi</taxon>
        <taxon>Actinopterygii</taxon>
        <taxon>Neopterygii</taxon>
        <taxon>Teleostei</taxon>
        <taxon>Neoteleostei</taxon>
        <taxon>Acanthomorphata</taxon>
        <taxon>Eupercaria</taxon>
        <taxon>Moronidae</taxon>
        <taxon>Dicentrarchus</taxon>
    </lineage>
</organism>
<feature type="domain" description="DRBM" evidence="13">
    <location>
        <begin position="3"/>
        <end position="71"/>
    </location>
</feature>
<dbReference type="FunFam" id="1.10.510.10:FF:000251">
    <property type="entry name" value="eukaryotic translation initiation factor 2-alpha kinase 3"/>
    <property type="match status" value="1"/>
</dbReference>
<feature type="region of interest" description="Disordered" evidence="11">
    <location>
        <begin position="366"/>
        <end position="388"/>
    </location>
</feature>
<evidence type="ECO:0000256" key="10">
    <source>
        <dbReference type="PROSITE-ProRule" id="PRU10141"/>
    </source>
</evidence>
<dbReference type="InterPro" id="IPR000719">
    <property type="entry name" value="Prot_kinase_dom"/>
</dbReference>
<dbReference type="GO" id="GO:0005524">
    <property type="term" value="F:ATP binding"/>
    <property type="evidence" value="ECO:0007669"/>
    <property type="project" value="UniProtKB-UniRule"/>
</dbReference>
<keyword evidence="5 10" id="KW-0547">Nucleotide-binding</keyword>
<dbReference type="CDD" id="cd19903">
    <property type="entry name" value="DSRM_EIF2AK2_rpt1"/>
    <property type="match status" value="1"/>
</dbReference>
<dbReference type="GeneTree" id="ENSGT00940000163863"/>
<dbReference type="PROSITE" id="PS00107">
    <property type="entry name" value="PROTEIN_KINASE_ATP"/>
    <property type="match status" value="1"/>
</dbReference>
<dbReference type="GO" id="GO:0003725">
    <property type="term" value="F:double-stranded RNA binding"/>
    <property type="evidence" value="ECO:0007669"/>
    <property type="project" value="InterPro"/>
</dbReference>
<sequence>MENYVAKLNEYAQKRRSLLTFEEVGSVGPDHIKTFTLRAVVNGKTYPDGVGKNKKEARQKAAENALRSLLEDRIDSTENAAESSPAPVHQTGIIQTNYICWLNEYGQRNRVTIRAVESTKLGPNNVTICCSFVVGDKEYPTATGKTKREAKEEAAKLVYHEICGSKTTETVEEKNILSSQPEKELTLNVSIICDKTKSLSVTKVDEGFTETNFCGIINNYCQKRKLLHDYVLEKRCGPPHNPQFFYKLVIDNKEYSVGEGKNAKDAKQKAAQLACAALKEERSDWDSKLSGSGVSDDSAARLSTPPSTLESGDTKSKSMPTTSNDSVVFTNSSNPPKDQVQSPDVKPRIRIAANFQNALRNKDDKSKDIITNFNGKNTGNNQNEKTSTPLNSRFASEYDSIMCLGNGAFGVVFKAKQKLLQKYFAIKIVRCKEKALREVGALSDLHHSNIVRYYTCWLEDSEYQSNKAADSSSSSQSTGDSQVKYLYIQMELCDTKTLRVWIDEKNIQNVKKSLRDSKRREESLTIVKQIVSGVEYIHSMKLIHRDLKPANIMFGQDREVKIGDFGLVTAENNDDENLIERTYYKGTPSYMAPEQKSGKIYDRKVDIFALGLIYFELLWNLSTGQEKKAIWEDVRNRKPPQGFSYNFCHENQIIKSMLCENPEDRPEASKLKMDLEEYTRTLLMHKDMCRDSKTV</sequence>
<dbReference type="PROSITE" id="PS50137">
    <property type="entry name" value="DS_RBD"/>
    <property type="match status" value="3"/>
</dbReference>
<dbReference type="OrthoDB" id="341578at2759"/>
<name>A0A8C4ILT8_DICLA</name>
<feature type="compositionally biased region" description="Polar residues" evidence="11">
    <location>
        <begin position="304"/>
        <end position="342"/>
    </location>
</feature>
<dbReference type="Gene3D" id="3.30.160.20">
    <property type="match status" value="3"/>
</dbReference>
<dbReference type="PROSITE" id="PS50011">
    <property type="entry name" value="PROTEIN_KINASE_DOM"/>
    <property type="match status" value="1"/>
</dbReference>
<proteinExistence type="inferred from homology"/>
<keyword evidence="15" id="KW-1185">Reference proteome</keyword>
<gene>
    <name evidence="14" type="primary">eif2ak2</name>
</gene>
<feature type="compositionally biased region" description="Low complexity" evidence="11">
    <location>
        <begin position="371"/>
        <end position="386"/>
    </location>
</feature>
<dbReference type="SUPFAM" id="SSF56112">
    <property type="entry name" value="Protein kinase-like (PK-like)"/>
    <property type="match status" value="1"/>
</dbReference>
<dbReference type="Gene3D" id="3.30.200.20">
    <property type="entry name" value="Phosphorylase Kinase, domain 1"/>
    <property type="match status" value="1"/>
</dbReference>
<dbReference type="GO" id="GO:0005737">
    <property type="term" value="C:cytoplasm"/>
    <property type="evidence" value="ECO:0007669"/>
    <property type="project" value="TreeGrafter"/>
</dbReference>
<dbReference type="AlphaFoldDB" id="A0A8C4ILT8"/>
<dbReference type="SMART" id="SM00358">
    <property type="entry name" value="DSRM"/>
    <property type="match status" value="3"/>
</dbReference>
<keyword evidence="4" id="KW-0808">Transferase</keyword>
<dbReference type="PROSITE" id="PS00108">
    <property type="entry name" value="PROTEIN_KINASE_ST"/>
    <property type="match status" value="1"/>
</dbReference>
<evidence type="ECO:0000259" key="12">
    <source>
        <dbReference type="PROSITE" id="PS50011"/>
    </source>
</evidence>
<evidence type="ECO:0000256" key="9">
    <source>
        <dbReference type="PROSITE-ProRule" id="PRU00266"/>
    </source>
</evidence>
<dbReference type="Pfam" id="PF00069">
    <property type="entry name" value="Pkinase"/>
    <property type="match status" value="1"/>
</dbReference>
<keyword evidence="7 10" id="KW-0067">ATP-binding</keyword>
<dbReference type="InterPro" id="IPR014720">
    <property type="entry name" value="dsRBD_dom"/>
</dbReference>
<dbReference type="PANTHER" id="PTHR11042:SF166">
    <property type="entry name" value="EUKARYOTIC TRANSLATION INITIATION FACTOR 2-ALPHA KINASE 3"/>
    <property type="match status" value="1"/>
</dbReference>
<evidence type="ECO:0000259" key="13">
    <source>
        <dbReference type="PROSITE" id="PS50137"/>
    </source>
</evidence>
<evidence type="ECO:0000256" key="2">
    <source>
        <dbReference type="ARBA" id="ARBA00022527"/>
    </source>
</evidence>
<keyword evidence="9" id="KW-0694">RNA-binding</keyword>
<feature type="region of interest" description="Disordered" evidence="11">
    <location>
        <begin position="286"/>
        <end position="347"/>
    </location>
</feature>
<feature type="domain" description="DRBM" evidence="13">
    <location>
        <begin position="97"/>
        <end position="164"/>
    </location>
</feature>
<accession>A0A8C4ILT8</accession>
<evidence type="ECO:0000313" key="14">
    <source>
        <dbReference type="Ensembl" id="ENSDLAP00005059462.2"/>
    </source>
</evidence>
<evidence type="ECO:0000256" key="7">
    <source>
        <dbReference type="ARBA" id="ARBA00022840"/>
    </source>
</evidence>
<keyword evidence="2" id="KW-0723">Serine/threonine-protein kinase</keyword>
<dbReference type="InterPro" id="IPR011009">
    <property type="entry name" value="Kinase-like_dom_sf"/>
</dbReference>
<evidence type="ECO:0000256" key="11">
    <source>
        <dbReference type="SAM" id="MobiDB-lite"/>
    </source>
</evidence>
<feature type="domain" description="DRBM" evidence="13">
    <location>
        <begin position="212"/>
        <end position="280"/>
    </location>
</feature>
<dbReference type="InterPro" id="IPR050339">
    <property type="entry name" value="CC_SR_Kinase"/>
</dbReference>
<dbReference type="EC" id="2.7.11.1" evidence="1"/>
<dbReference type="GO" id="GO:0005634">
    <property type="term" value="C:nucleus"/>
    <property type="evidence" value="ECO:0007669"/>
    <property type="project" value="TreeGrafter"/>
</dbReference>
<dbReference type="Proteomes" id="UP000694389">
    <property type="component" value="Unassembled WGS sequence"/>
</dbReference>
<evidence type="ECO:0000256" key="4">
    <source>
        <dbReference type="ARBA" id="ARBA00022679"/>
    </source>
</evidence>
<dbReference type="SMART" id="SM00220">
    <property type="entry name" value="S_TKc"/>
    <property type="match status" value="1"/>
</dbReference>
<feature type="domain" description="Protein kinase" evidence="12">
    <location>
        <begin position="398"/>
        <end position="679"/>
    </location>
</feature>
<dbReference type="CTD" id="5610"/>
<dbReference type="InterPro" id="IPR044452">
    <property type="entry name" value="EIF2AK2_DSRM_1"/>
</dbReference>
<evidence type="ECO:0000256" key="1">
    <source>
        <dbReference type="ARBA" id="ARBA00012513"/>
    </source>
</evidence>
<keyword evidence="6" id="KW-0418">Kinase</keyword>
<dbReference type="SUPFAM" id="SSF54768">
    <property type="entry name" value="dsRNA-binding domain-like"/>
    <property type="match status" value="3"/>
</dbReference>
<feature type="binding site" evidence="10">
    <location>
        <position position="427"/>
    </location>
    <ligand>
        <name>ATP</name>
        <dbReference type="ChEBI" id="CHEBI:30616"/>
    </ligand>
</feature>
<reference evidence="14" key="2">
    <citation type="submission" date="2025-09" db="UniProtKB">
        <authorList>
            <consortium name="Ensembl"/>
        </authorList>
    </citation>
    <scope>IDENTIFICATION</scope>
</reference>
<dbReference type="GO" id="GO:0004694">
    <property type="term" value="F:eukaryotic translation initiation factor 2alpha kinase activity"/>
    <property type="evidence" value="ECO:0007669"/>
    <property type="project" value="TreeGrafter"/>
</dbReference>
<dbReference type="Ensembl" id="ENSDLAT00005063001.2">
    <property type="protein sequence ID" value="ENSDLAP00005059462.2"/>
    <property type="gene ID" value="ENSDLAG00005025003.2"/>
</dbReference>
<dbReference type="Gene3D" id="1.10.510.10">
    <property type="entry name" value="Transferase(Phosphotransferase) domain 1"/>
    <property type="match status" value="1"/>
</dbReference>
<dbReference type="GeneID" id="127379543"/>
<evidence type="ECO:0000313" key="15">
    <source>
        <dbReference type="Proteomes" id="UP000694389"/>
    </source>
</evidence>
<evidence type="ECO:0000256" key="8">
    <source>
        <dbReference type="ARBA" id="ARBA00037982"/>
    </source>
</evidence>
<comment type="similarity">
    <text evidence="8">Belongs to the protein kinase superfamily. Ser/Thr protein kinase family. GCN2 subfamily.</text>
</comment>